<name>A0A1M7ULR7_9BRAD</name>
<dbReference type="AlphaFoldDB" id="A0A1M7ULR7"/>
<accession>A0A1M7ULR7</accession>
<gene>
    <name evidence="1" type="ORF">SAMN05444170_5697</name>
</gene>
<dbReference type="EMBL" id="LT670849">
    <property type="protein sequence ID" value="SHN83888.1"/>
    <property type="molecule type" value="Genomic_DNA"/>
</dbReference>
<evidence type="ECO:0000313" key="1">
    <source>
        <dbReference type="EMBL" id="SHN83888.1"/>
    </source>
</evidence>
<proteinExistence type="predicted"/>
<reference evidence="2" key="1">
    <citation type="submission" date="2016-11" db="EMBL/GenBank/DDBJ databases">
        <authorList>
            <person name="Varghese N."/>
            <person name="Submissions S."/>
        </authorList>
    </citation>
    <scope>NUCLEOTIDE SEQUENCE [LARGE SCALE GENOMIC DNA]</scope>
    <source>
        <strain evidence="2">GAS401</strain>
    </source>
</reference>
<organism evidence="1 2">
    <name type="scientific">Bradyrhizobium erythrophlei</name>
    <dbReference type="NCBI Taxonomy" id="1437360"/>
    <lineage>
        <taxon>Bacteria</taxon>
        <taxon>Pseudomonadati</taxon>
        <taxon>Pseudomonadota</taxon>
        <taxon>Alphaproteobacteria</taxon>
        <taxon>Hyphomicrobiales</taxon>
        <taxon>Nitrobacteraceae</taxon>
        <taxon>Bradyrhizobium</taxon>
    </lineage>
</organism>
<evidence type="ECO:0000313" key="2">
    <source>
        <dbReference type="Proteomes" id="UP000184096"/>
    </source>
</evidence>
<dbReference type="Proteomes" id="UP000184096">
    <property type="component" value="Chromosome I"/>
</dbReference>
<keyword evidence="2" id="KW-1185">Reference proteome</keyword>
<sequence length="107" mass="12146">MIIEEKDEPRVKFERPLNITVTSIDGTGCEKGHLIHISDYEALIELTGRAFESSEFFLLLTGFGNPVFRRCERSWTHGTQIGVKFKGTSIGINSEKELPKLTSREFI</sequence>
<protein>
    <recommendedName>
        <fullName evidence="3">PilZ domain-containing protein</fullName>
    </recommendedName>
</protein>
<evidence type="ECO:0008006" key="3">
    <source>
        <dbReference type="Google" id="ProtNLM"/>
    </source>
</evidence>